<evidence type="ECO:0000256" key="2">
    <source>
        <dbReference type="ARBA" id="ARBA00022676"/>
    </source>
</evidence>
<gene>
    <name evidence="6" type="ORF">MMF94_19075</name>
</gene>
<organism evidence="6 7">
    <name type="scientific">Pseudonocardia alaniniphila</name>
    <dbReference type="NCBI Taxonomy" id="75291"/>
    <lineage>
        <taxon>Bacteria</taxon>
        <taxon>Bacillati</taxon>
        <taxon>Actinomycetota</taxon>
        <taxon>Actinomycetes</taxon>
        <taxon>Pseudonocardiales</taxon>
        <taxon>Pseudonocardiaceae</taxon>
        <taxon>Pseudonocardia</taxon>
    </lineage>
</organism>
<dbReference type="Gene3D" id="3.40.50.2000">
    <property type="entry name" value="Glycogen Phosphorylase B"/>
    <property type="match status" value="2"/>
</dbReference>
<accession>A0ABS9TGX6</accession>
<protein>
    <submittedName>
        <fullName evidence="6">Glycosyl transferase</fullName>
    </submittedName>
</protein>
<name>A0ABS9TGX6_9PSEU</name>
<dbReference type="Proteomes" id="UP001299970">
    <property type="component" value="Unassembled WGS sequence"/>
</dbReference>
<dbReference type="Pfam" id="PF06722">
    <property type="entry name" value="EryCIII-like_C"/>
    <property type="match status" value="1"/>
</dbReference>
<proteinExistence type="inferred from homology"/>
<dbReference type="PANTHER" id="PTHR48050:SF13">
    <property type="entry name" value="STEROL 3-BETA-GLUCOSYLTRANSFERASE UGT80A2"/>
    <property type="match status" value="1"/>
</dbReference>
<dbReference type="PANTHER" id="PTHR48050">
    <property type="entry name" value="STEROL 3-BETA-GLUCOSYLTRANSFERASE"/>
    <property type="match status" value="1"/>
</dbReference>
<evidence type="ECO:0000256" key="1">
    <source>
        <dbReference type="ARBA" id="ARBA00009995"/>
    </source>
</evidence>
<sequence length="391" mass="42775">MASISAYGPMGAGHVNPTLGIVAELVRRGHEVTYWAPAQFADRIAETGARFVPITSTWEAMGRDALPQMHGKELIRAIDLLLGETKALVPILAEAEPPDLVLHDGTLAWWGRILARRWGVPSVETWPNLVSNGHWSMNTYARINPLSPRFLRTLLRTGRYLRQQGITDIEGFMQGNTAAMRIVTLPRAFQYAGDTFTDGYTFVGPCLTERAFQSDWTPQRADEPVLLVSLGTAYNDRPDFYRMVAASAAGRRWHVVMAVGDLLDSASLGPLPPNVEVHAQVPQLAVLRHARVFATHAGMGSTMEGLYFRVPLVALPQMAEQRANSDRIAELGLGRALDPDSLTAETFWNAVDAVADDTAIRERLAWMRGEIDTAGGATAAADAIAQLLSRP</sequence>
<evidence type="ECO:0000313" key="6">
    <source>
        <dbReference type="EMBL" id="MCH6167795.1"/>
    </source>
</evidence>
<dbReference type="InterPro" id="IPR006326">
    <property type="entry name" value="UDPGT_MGT-like"/>
</dbReference>
<feature type="domain" description="Glycosyltransferase subfamily 4-like N-terminal" evidence="5">
    <location>
        <begin position="18"/>
        <end position="145"/>
    </location>
</feature>
<dbReference type="GO" id="GO:0016740">
    <property type="term" value="F:transferase activity"/>
    <property type="evidence" value="ECO:0007669"/>
    <property type="project" value="UniProtKB-KW"/>
</dbReference>
<dbReference type="NCBIfam" id="TIGR01426">
    <property type="entry name" value="MGT"/>
    <property type="match status" value="1"/>
</dbReference>
<dbReference type="InterPro" id="IPR002213">
    <property type="entry name" value="UDP_glucos_trans"/>
</dbReference>
<dbReference type="InterPro" id="IPR050426">
    <property type="entry name" value="Glycosyltransferase_28"/>
</dbReference>
<dbReference type="RefSeq" id="WP_241038337.1">
    <property type="nucleotide sequence ID" value="NZ_BAAAJF010000012.1"/>
</dbReference>
<dbReference type="Pfam" id="PF13579">
    <property type="entry name" value="Glyco_trans_4_4"/>
    <property type="match status" value="1"/>
</dbReference>
<dbReference type="InterPro" id="IPR010610">
    <property type="entry name" value="EryCIII-like_C"/>
</dbReference>
<reference evidence="6 7" key="1">
    <citation type="submission" date="2022-03" db="EMBL/GenBank/DDBJ databases">
        <title>Pseudonocardia alaer sp. nov., a novel actinomycete isolated from reed forest soil.</title>
        <authorList>
            <person name="Wang L."/>
        </authorList>
    </citation>
    <scope>NUCLEOTIDE SEQUENCE [LARGE SCALE GENOMIC DNA]</scope>
    <source>
        <strain evidence="6 7">Y-16303</strain>
    </source>
</reference>
<keyword evidence="2" id="KW-0328">Glycosyltransferase</keyword>
<dbReference type="SUPFAM" id="SSF53756">
    <property type="entry name" value="UDP-Glycosyltransferase/glycogen phosphorylase"/>
    <property type="match status" value="1"/>
</dbReference>
<evidence type="ECO:0000313" key="7">
    <source>
        <dbReference type="Proteomes" id="UP001299970"/>
    </source>
</evidence>
<feature type="domain" description="Erythromycin biosynthesis protein CIII-like C-terminal" evidence="4">
    <location>
        <begin position="265"/>
        <end position="371"/>
    </location>
</feature>
<keyword evidence="3 6" id="KW-0808">Transferase</keyword>
<dbReference type="CDD" id="cd03784">
    <property type="entry name" value="GT1_Gtf-like"/>
    <property type="match status" value="1"/>
</dbReference>
<evidence type="ECO:0000256" key="3">
    <source>
        <dbReference type="ARBA" id="ARBA00022679"/>
    </source>
</evidence>
<evidence type="ECO:0000259" key="5">
    <source>
        <dbReference type="Pfam" id="PF13579"/>
    </source>
</evidence>
<dbReference type="EMBL" id="JAKXMK010000016">
    <property type="protein sequence ID" value="MCH6167795.1"/>
    <property type="molecule type" value="Genomic_DNA"/>
</dbReference>
<keyword evidence="7" id="KW-1185">Reference proteome</keyword>
<comment type="similarity">
    <text evidence="1">Belongs to the UDP-glycosyltransferase family.</text>
</comment>
<evidence type="ECO:0000259" key="4">
    <source>
        <dbReference type="Pfam" id="PF06722"/>
    </source>
</evidence>
<comment type="caution">
    <text evidence="6">The sequence shown here is derived from an EMBL/GenBank/DDBJ whole genome shotgun (WGS) entry which is preliminary data.</text>
</comment>
<dbReference type="InterPro" id="IPR028098">
    <property type="entry name" value="Glyco_trans_4-like_N"/>
</dbReference>